<name>A0A9W9CES0_9PLEO</name>
<dbReference type="RefSeq" id="XP_056075905.1">
    <property type="nucleotide sequence ID" value="XM_056209083.1"/>
</dbReference>
<dbReference type="Proteomes" id="UP001140513">
    <property type="component" value="Unassembled WGS sequence"/>
</dbReference>
<protein>
    <recommendedName>
        <fullName evidence="3">PLC-like phosphodiesterase</fullName>
    </recommendedName>
</protein>
<dbReference type="SUPFAM" id="SSF51695">
    <property type="entry name" value="PLC-like phosphodiesterases"/>
    <property type="match status" value="1"/>
</dbReference>
<evidence type="ECO:0000313" key="2">
    <source>
        <dbReference type="Proteomes" id="UP001140513"/>
    </source>
</evidence>
<dbReference type="InterPro" id="IPR051057">
    <property type="entry name" value="PI-PLC_domain"/>
</dbReference>
<evidence type="ECO:0008006" key="3">
    <source>
        <dbReference type="Google" id="ProtNLM"/>
    </source>
</evidence>
<reference evidence="1" key="1">
    <citation type="submission" date="2022-10" db="EMBL/GenBank/DDBJ databases">
        <title>Tapping the CABI collections for fungal endophytes: first genome assemblies for Collariella, Neodidymelliopsis, Ascochyta clinopodiicola, Didymella pomorum, Didymosphaeria variabile, Neocosmospora piperis and Neocucurbitaria cava.</title>
        <authorList>
            <person name="Hill R."/>
        </authorList>
    </citation>
    <scope>NUCLEOTIDE SEQUENCE</scope>
    <source>
        <strain evidence="1">IMI 356815</strain>
    </source>
</reference>
<dbReference type="AlphaFoldDB" id="A0A9W9CES0"/>
<gene>
    <name evidence="1" type="ORF">N0V89_000259</name>
</gene>
<proteinExistence type="predicted"/>
<dbReference type="PANTHER" id="PTHR13593:SF146">
    <property type="entry name" value="PLC-LIKE PHOSPHODIESTERASE"/>
    <property type="match status" value="1"/>
</dbReference>
<organism evidence="1 2">
    <name type="scientific">Didymosphaeria variabile</name>
    <dbReference type="NCBI Taxonomy" id="1932322"/>
    <lineage>
        <taxon>Eukaryota</taxon>
        <taxon>Fungi</taxon>
        <taxon>Dikarya</taxon>
        <taxon>Ascomycota</taxon>
        <taxon>Pezizomycotina</taxon>
        <taxon>Dothideomycetes</taxon>
        <taxon>Pleosporomycetidae</taxon>
        <taxon>Pleosporales</taxon>
        <taxon>Massarineae</taxon>
        <taxon>Didymosphaeriaceae</taxon>
        <taxon>Didymosphaeria</taxon>
    </lineage>
</organism>
<evidence type="ECO:0000313" key="1">
    <source>
        <dbReference type="EMBL" id="KAJ4359703.1"/>
    </source>
</evidence>
<dbReference type="EMBL" id="JAPEUX010000001">
    <property type="protein sequence ID" value="KAJ4359703.1"/>
    <property type="molecule type" value="Genomic_DNA"/>
</dbReference>
<comment type="caution">
    <text evidence="1">The sequence shown here is derived from an EMBL/GenBank/DDBJ whole genome shotgun (WGS) entry which is preliminary data.</text>
</comment>
<dbReference type="OrthoDB" id="1046782at2759"/>
<dbReference type="GeneID" id="80903789"/>
<keyword evidence="2" id="KW-1185">Reference proteome</keyword>
<dbReference type="Gene3D" id="3.20.20.190">
    <property type="entry name" value="Phosphatidylinositol (PI) phosphodiesterase"/>
    <property type="match status" value="1"/>
</dbReference>
<dbReference type="PANTHER" id="PTHR13593">
    <property type="match status" value="1"/>
</dbReference>
<dbReference type="InterPro" id="IPR017946">
    <property type="entry name" value="PLC-like_Pdiesterase_TIM-brl"/>
</dbReference>
<dbReference type="GO" id="GO:0006629">
    <property type="term" value="P:lipid metabolic process"/>
    <property type="evidence" value="ECO:0007669"/>
    <property type="project" value="InterPro"/>
</dbReference>
<dbReference type="GO" id="GO:0008081">
    <property type="term" value="F:phosphoric diester hydrolase activity"/>
    <property type="evidence" value="ECO:0007669"/>
    <property type="project" value="InterPro"/>
</dbReference>
<sequence>MPSKGVLCFSYLAVPGTSIEFSVPKNSTTNSSLHNYETTHLEVESSNLPHFKFTGRFQFTVKRDGQDLNTQWVDINSATGKLGDGTLMTMDQTTSVFVEDLVICYGFYDAGPGVAGLPKQHLCYVTVTRNLENWMRDVLSQGQDISTKKFNRVVLPAAHDIGMNNMATPMALLEHAGTGVIKEVLGRNLPHVLDILNKVGDGAVKRIAPDIIRALAITQKDSLESILKIGARYFEFRPAKCHRQLQKVSPLEDTWYFQHGAIPGMKYTDLLQTIVKFLDEHKEEIVVVQNRWDGVPGDCPRPSGDDLSNVLKDALQGKDLQVGTQDDMMGKSIRDLRNEKKRIIILQNVNQVSNYDDNANATLNGDSMVSKLNDMSKNPPKGHPITLLQCQATATNIRDVIIASVLDADVSTSPILATKPVCDAKILPLLKGECGKCLTREESVVVLLNDFFDGATADVAIELCKERLR</sequence>
<accession>A0A9W9CES0</accession>